<dbReference type="EMBL" id="JBHPBY010000144">
    <property type="protein sequence ID" value="MFC1851021.1"/>
    <property type="molecule type" value="Genomic_DNA"/>
</dbReference>
<feature type="coiled-coil region" evidence="4">
    <location>
        <begin position="119"/>
        <end position="153"/>
    </location>
</feature>
<evidence type="ECO:0000256" key="2">
    <source>
        <dbReference type="ARBA" id="ARBA00012438"/>
    </source>
</evidence>
<dbReference type="InterPro" id="IPR005467">
    <property type="entry name" value="His_kinase_dom"/>
</dbReference>
<keyword evidence="6" id="KW-0808">Transferase</keyword>
<protein>
    <recommendedName>
        <fullName evidence="2">histidine kinase</fullName>
        <ecNumber evidence="2">2.7.13.3</ecNumber>
    </recommendedName>
</protein>
<name>A0ABV6YXT8_UNCC1</name>
<evidence type="ECO:0000313" key="6">
    <source>
        <dbReference type="EMBL" id="MFC1851021.1"/>
    </source>
</evidence>
<keyword evidence="3" id="KW-0597">Phosphoprotein</keyword>
<evidence type="ECO:0000256" key="4">
    <source>
        <dbReference type="SAM" id="Coils"/>
    </source>
</evidence>
<dbReference type="PANTHER" id="PTHR43065">
    <property type="entry name" value="SENSOR HISTIDINE KINASE"/>
    <property type="match status" value="1"/>
</dbReference>
<evidence type="ECO:0000313" key="7">
    <source>
        <dbReference type="Proteomes" id="UP001594351"/>
    </source>
</evidence>
<dbReference type="SMART" id="SM00387">
    <property type="entry name" value="HATPase_c"/>
    <property type="match status" value="1"/>
</dbReference>
<reference evidence="6 7" key="1">
    <citation type="submission" date="2024-09" db="EMBL/GenBank/DDBJ databases">
        <title>Laminarin stimulates single cell rates of sulfate reduction while oxygen inhibits transcriptomic activity in coastal marine sediment.</title>
        <authorList>
            <person name="Lindsay M."/>
            <person name="Orcutt B."/>
            <person name="Emerson D."/>
            <person name="Stepanauskas R."/>
            <person name="D'Angelo T."/>
        </authorList>
    </citation>
    <scope>NUCLEOTIDE SEQUENCE [LARGE SCALE GENOMIC DNA]</scope>
    <source>
        <strain evidence="6">SAG AM-311-K15</strain>
    </source>
</reference>
<dbReference type="Pfam" id="PF02518">
    <property type="entry name" value="HATPase_c"/>
    <property type="match status" value="1"/>
</dbReference>
<dbReference type="GO" id="GO:0016301">
    <property type="term" value="F:kinase activity"/>
    <property type="evidence" value="ECO:0007669"/>
    <property type="project" value="UniProtKB-KW"/>
</dbReference>
<accession>A0ABV6YXT8</accession>
<dbReference type="SUPFAM" id="SSF47384">
    <property type="entry name" value="Homodimeric domain of signal transducing histidine kinase"/>
    <property type="match status" value="1"/>
</dbReference>
<dbReference type="InterPro" id="IPR036097">
    <property type="entry name" value="HisK_dim/P_sf"/>
</dbReference>
<evidence type="ECO:0000256" key="1">
    <source>
        <dbReference type="ARBA" id="ARBA00000085"/>
    </source>
</evidence>
<dbReference type="PROSITE" id="PS50109">
    <property type="entry name" value="HIS_KIN"/>
    <property type="match status" value="1"/>
</dbReference>
<evidence type="ECO:0000256" key="3">
    <source>
        <dbReference type="ARBA" id="ARBA00022553"/>
    </source>
</evidence>
<dbReference type="InterPro" id="IPR003661">
    <property type="entry name" value="HisK_dim/P_dom"/>
</dbReference>
<organism evidence="6 7">
    <name type="scientific">candidate division CSSED10-310 bacterium</name>
    <dbReference type="NCBI Taxonomy" id="2855610"/>
    <lineage>
        <taxon>Bacteria</taxon>
        <taxon>Bacteria division CSSED10-310</taxon>
    </lineage>
</organism>
<keyword evidence="7" id="KW-1185">Reference proteome</keyword>
<feature type="domain" description="Histidine kinase" evidence="5">
    <location>
        <begin position="176"/>
        <end position="421"/>
    </location>
</feature>
<keyword evidence="4" id="KW-0175">Coiled coil</keyword>
<dbReference type="Gene3D" id="3.30.565.10">
    <property type="entry name" value="Histidine kinase-like ATPase, C-terminal domain"/>
    <property type="match status" value="1"/>
</dbReference>
<gene>
    <name evidence="6" type="ORF">ACFL27_12575</name>
</gene>
<proteinExistence type="predicted"/>
<keyword evidence="6" id="KW-0418">Kinase</keyword>
<dbReference type="InterPro" id="IPR003594">
    <property type="entry name" value="HATPase_dom"/>
</dbReference>
<dbReference type="PANTHER" id="PTHR43065:SF50">
    <property type="entry name" value="HISTIDINE KINASE"/>
    <property type="match status" value="1"/>
</dbReference>
<dbReference type="Proteomes" id="UP001594351">
    <property type="component" value="Unassembled WGS sequence"/>
</dbReference>
<dbReference type="PRINTS" id="PR00344">
    <property type="entry name" value="BCTRLSENSOR"/>
</dbReference>
<dbReference type="InterPro" id="IPR004358">
    <property type="entry name" value="Sig_transdc_His_kin-like_C"/>
</dbReference>
<comment type="caution">
    <text evidence="6">The sequence shown here is derived from an EMBL/GenBank/DDBJ whole genome shotgun (WGS) entry which is preliminary data.</text>
</comment>
<dbReference type="InterPro" id="IPR036890">
    <property type="entry name" value="HATPase_C_sf"/>
</dbReference>
<dbReference type="SUPFAM" id="SSF55874">
    <property type="entry name" value="ATPase domain of HSP90 chaperone/DNA topoisomerase II/histidine kinase"/>
    <property type="match status" value="1"/>
</dbReference>
<dbReference type="CDD" id="cd00082">
    <property type="entry name" value="HisKA"/>
    <property type="match status" value="1"/>
</dbReference>
<dbReference type="EC" id="2.7.13.3" evidence="2"/>
<sequence length="423" mass="47866">MSYREYGFDKSSWQTVLLNIWGESRALIIGVFNTQGTLLYANRGMQIMLALDEQDHDPIDYLVNPTLEQLIALPDTKNPIFEGFMTIGDRQQVHRSVKSKVYREKNELLIAGEFDVLELDRFNREMIALNQEINNLQRNLIKEKRMLEMTLTELRDTQAMLVHSQKMNALGQMVAGIAHEINNPLAYVSSNVHSLKDFWADFSGAFADLKQLIQNTNDPDSIASVETIQKKYDLDYILEDFKNLQKASIEGLNRVKKIIADLRSFSRLDESTQKEIDLEETLQKTLSIASLELKERNVDVRIELNHLKPFLCHPSELNQVFLNLIMNAAQAMENGGTLTIKGCQKGLNIYLEFEDTGTGIDQETIPKIFDPFFTTKPVGQGTGLGLSVVHKIITDRHKGTIKVSSEPGKGSIFTLILPFAGSQ</sequence>
<evidence type="ECO:0000259" key="5">
    <source>
        <dbReference type="PROSITE" id="PS50109"/>
    </source>
</evidence>
<dbReference type="Gene3D" id="1.10.287.130">
    <property type="match status" value="1"/>
</dbReference>
<comment type="catalytic activity">
    <reaction evidence="1">
        <text>ATP + protein L-histidine = ADP + protein N-phospho-L-histidine.</text>
        <dbReference type="EC" id="2.7.13.3"/>
    </reaction>
</comment>